<comment type="pathway">
    <text evidence="5">Purine metabolism.</text>
</comment>
<dbReference type="PANTHER" id="PTHR43055">
    <property type="entry name" value="FORMATE-DEPENDENT PHOSPHORIBOSYLGLYCINAMIDE FORMYLTRANSFERASE"/>
    <property type="match status" value="1"/>
</dbReference>
<evidence type="ECO:0000313" key="11">
    <source>
        <dbReference type="Proteomes" id="UP001224412"/>
    </source>
</evidence>
<organism evidence="10 11">
    <name type="scientific">Corynebacterium pseudodiphtheriticum</name>
    <dbReference type="NCBI Taxonomy" id="37637"/>
    <lineage>
        <taxon>Bacteria</taxon>
        <taxon>Bacillati</taxon>
        <taxon>Actinomycetota</taxon>
        <taxon>Actinomycetes</taxon>
        <taxon>Mycobacteriales</taxon>
        <taxon>Corynebacteriaceae</taxon>
        <taxon>Corynebacterium</taxon>
    </lineage>
</organism>
<dbReference type="GO" id="GO:0005829">
    <property type="term" value="C:cytosol"/>
    <property type="evidence" value="ECO:0007669"/>
    <property type="project" value="TreeGrafter"/>
</dbReference>
<evidence type="ECO:0000313" key="12">
    <source>
        <dbReference type="Proteomes" id="UP001239759"/>
    </source>
</evidence>
<dbReference type="InterPro" id="IPR011761">
    <property type="entry name" value="ATP-grasp"/>
</dbReference>
<dbReference type="InterPro" id="IPR048740">
    <property type="entry name" value="PurT_C"/>
</dbReference>
<dbReference type="Pfam" id="PF02222">
    <property type="entry name" value="ATP-grasp"/>
    <property type="match status" value="1"/>
</dbReference>
<dbReference type="GO" id="GO:0046872">
    <property type="term" value="F:metal ion binding"/>
    <property type="evidence" value="ECO:0007669"/>
    <property type="project" value="InterPro"/>
</dbReference>
<dbReference type="InterPro" id="IPR054350">
    <property type="entry name" value="PurT/PurK_preATP-grasp"/>
</dbReference>
<reference evidence="10 12" key="1">
    <citation type="submission" date="2023-05" db="EMBL/GenBank/DDBJ databases">
        <title>Metabolic capabilities are highly conserved among human nasal-associated Corynebacterium species in pangenomic analyses.</title>
        <authorList>
            <person name="Tran T.H."/>
            <person name="Roberts A.Q."/>
            <person name="Escapa I.F."/>
            <person name="Gao W."/>
            <person name="Conlan S."/>
            <person name="Kong H."/>
            <person name="Segre J.A."/>
            <person name="Kelly M.S."/>
            <person name="Lemon K.P."/>
        </authorList>
    </citation>
    <scope>NUCLEOTIDE SEQUENCE</scope>
    <source>
        <strain evidence="10">KPL2773</strain>
        <strain evidence="9 12">KPL3772</strain>
    </source>
</reference>
<dbReference type="InterPro" id="IPR013815">
    <property type="entry name" value="ATP_grasp_subdomain_1"/>
</dbReference>
<dbReference type="Pfam" id="PF21244">
    <property type="entry name" value="PurT_C"/>
    <property type="match status" value="1"/>
</dbReference>
<dbReference type="RefSeq" id="WP_081820624.1">
    <property type="nucleotide sequence ID" value="NZ_CP137212.1"/>
</dbReference>
<evidence type="ECO:0000259" key="8">
    <source>
        <dbReference type="PROSITE" id="PS50975"/>
    </source>
</evidence>
<dbReference type="GO" id="GO:0006164">
    <property type="term" value="P:purine nucleotide biosynthetic process"/>
    <property type="evidence" value="ECO:0007669"/>
    <property type="project" value="UniProtKB-KW"/>
</dbReference>
<dbReference type="GO" id="GO:0016874">
    <property type="term" value="F:ligase activity"/>
    <property type="evidence" value="ECO:0007669"/>
    <property type="project" value="UniProtKB-KW"/>
</dbReference>
<comment type="caution">
    <text evidence="10">The sequence shown here is derived from an EMBL/GenBank/DDBJ whole genome shotgun (WGS) entry which is preliminary data.</text>
</comment>
<evidence type="ECO:0000256" key="5">
    <source>
        <dbReference type="ARBA" id="ARBA00025704"/>
    </source>
</evidence>
<feature type="compositionally biased region" description="Low complexity" evidence="7">
    <location>
        <begin position="417"/>
        <end position="435"/>
    </location>
</feature>
<dbReference type="PANTHER" id="PTHR43055:SF1">
    <property type="entry name" value="FORMATE-DEPENDENT PHOSPHORIBOSYLGLYCINAMIDE FORMYLTRANSFERASE"/>
    <property type="match status" value="1"/>
</dbReference>
<feature type="compositionally biased region" description="Low complexity" evidence="7">
    <location>
        <begin position="454"/>
        <end position="477"/>
    </location>
</feature>
<dbReference type="AlphaFoldDB" id="A0AAP4F9N7"/>
<dbReference type="InterPro" id="IPR011054">
    <property type="entry name" value="Rudment_hybrid_motif"/>
</dbReference>
<dbReference type="SUPFAM" id="SSF51246">
    <property type="entry name" value="Rudiment single hybrid motif"/>
    <property type="match status" value="1"/>
</dbReference>
<keyword evidence="2 6" id="KW-0547">Nucleotide-binding</keyword>
<dbReference type="Gene3D" id="3.30.1490.20">
    <property type="entry name" value="ATP-grasp fold, A domain"/>
    <property type="match status" value="1"/>
</dbReference>
<dbReference type="SUPFAM" id="SSF52440">
    <property type="entry name" value="PreATP-grasp domain"/>
    <property type="match status" value="1"/>
</dbReference>
<name>A0AAP4F9N7_9CORY</name>
<feature type="compositionally biased region" description="Gly residues" evidence="7">
    <location>
        <begin position="436"/>
        <end position="453"/>
    </location>
</feature>
<dbReference type="Gene3D" id="3.30.470.20">
    <property type="entry name" value="ATP-grasp fold, B domain"/>
    <property type="match status" value="1"/>
</dbReference>
<feature type="region of interest" description="Disordered" evidence="7">
    <location>
        <begin position="1"/>
        <end position="20"/>
    </location>
</feature>
<evidence type="ECO:0000256" key="4">
    <source>
        <dbReference type="ARBA" id="ARBA00022840"/>
    </source>
</evidence>
<feature type="region of interest" description="Disordered" evidence="7">
    <location>
        <begin position="411"/>
        <end position="506"/>
    </location>
</feature>
<keyword evidence="10" id="KW-0808">Transferase</keyword>
<evidence type="ECO:0000256" key="7">
    <source>
        <dbReference type="SAM" id="MobiDB-lite"/>
    </source>
</evidence>
<dbReference type="GO" id="GO:0016740">
    <property type="term" value="F:transferase activity"/>
    <property type="evidence" value="ECO:0007669"/>
    <property type="project" value="UniProtKB-KW"/>
</dbReference>
<feature type="compositionally biased region" description="Low complexity" evidence="7">
    <location>
        <begin position="496"/>
        <end position="506"/>
    </location>
</feature>
<dbReference type="Pfam" id="PF22660">
    <property type="entry name" value="RS_preATP-grasp-like"/>
    <property type="match status" value="1"/>
</dbReference>
<keyword evidence="1" id="KW-0436">Ligase</keyword>
<evidence type="ECO:0000256" key="6">
    <source>
        <dbReference type="PROSITE-ProRule" id="PRU00409"/>
    </source>
</evidence>
<dbReference type="GO" id="GO:0005524">
    <property type="term" value="F:ATP binding"/>
    <property type="evidence" value="ECO:0007669"/>
    <property type="project" value="UniProtKB-UniRule"/>
</dbReference>
<dbReference type="InterPro" id="IPR003135">
    <property type="entry name" value="ATP-grasp_carboxylate-amine"/>
</dbReference>
<sequence length="506" mass="52750">MSEKTEAAETTDTPNTIGTPLSSNATRVLLLGAGEIGRELAISFQRLGLEIHAVDKRNGAPGHQVAQYSYVADVTDAAAVLELAKRIEPHYVIPEVEIVAVEALREIEEANSAVVVPGARACELTMEREAIRRTASEQLGLPTTAYDFASSPEELKTILDEMGYPSIVKPAVTSNGRGHMVVRYGDEVTEAWQTASAEAHFDGRVIVERFVDFDYEVTLLAVRSIDPKTGELATWFAEPIGHDHRDGGLIDSWQPLQLSQVAMENARSIAARISNELGGRGVYGVELFVAGDDVYFSSVSPRPTDTGMVTMATQRYSQFDLHARAILGLPIDVTLTSPGAARMLCSEVDADTLSYGGLQDAFAHPETSVLLFGKAGSYPGRRMGVVLSTADNTDAAHLVAREASREITIAADDDSVTAGTEGSSAGKAGAEDAGAAGSGVGGGADTDAGGGTGTAQETSAAAATTPESRAAADGAAAVESGSKTGPETAALTETASDSSPNSDSSR</sequence>
<feature type="compositionally biased region" description="Polar residues" evidence="7">
    <location>
        <begin position="8"/>
        <end position="20"/>
    </location>
</feature>
<dbReference type="Proteomes" id="UP001239759">
    <property type="component" value="Unassembled WGS sequence"/>
</dbReference>
<dbReference type="SUPFAM" id="SSF56059">
    <property type="entry name" value="Glutathione synthetase ATP-binding domain-like"/>
    <property type="match status" value="1"/>
</dbReference>
<dbReference type="Proteomes" id="UP001224412">
    <property type="component" value="Unassembled WGS sequence"/>
</dbReference>
<proteinExistence type="predicted"/>
<dbReference type="InterPro" id="IPR016185">
    <property type="entry name" value="PreATP-grasp_dom_sf"/>
</dbReference>
<dbReference type="PROSITE" id="PS50975">
    <property type="entry name" value="ATP_GRASP"/>
    <property type="match status" value="1"/>
</dbReference>
<gene>
    <name evidence="10" type="primary">purT</name>
    <name evidence="9" type="ORF">QPX23_03570</name>
    <name evidence="10" type="ORF">QPX42_07960</name>
</gene>
<protein>
    <submittedName>
        <fullName evidence="10">Formate-dependent phosphoribosylglycinamide formyltransferase</fullName>
        <ecNumber evidence="10">2.1.2.-</ecNumber>
    </submittedName>
</protein>
<accession>A0AAP4F9N7</accession>
<keyword evidence="3" id="KW-0658">Purine biosynthesis</keyword>
<dbReference type="EMBL" id="JASNVH010000011">
    <property type="protein sequence ID" value="MDK4307470.1"/>
    <property type="molecule type" value="Genomic_DNA"/>
</dbReference>
<dbReference type="NCBIfam" id="NF006766">
    <property type="entry name" value="PRK09288.1"/>
    <property type="match status" value="1"/>
</dbReference>
<keyword evidence="4 6" id="KW-0067">ATP-binding</keyword>
<dbReference type="Gene3D" id="3.40.50.20">
    <property type="match status" value="1"/>
</dbReference>
<evidence type="ECO:0000256" key="3">
    <source>
        <dbReference type="ARBA" id="ARBA00022755"/>
    </source>
</evidence>
<dbReference type="GeneID" id="42782555"/>
<evidence type="ECO:0000256" key="2">
    <source>
        <dbReference type="ARBA" id="ARBA00022741"/>
    </source>
</evidence>
<evidence type="ECO:0000313" key="10">
    <source>
        <dbReference type="EMBL" id="MDK4307470.1"/>
    </source>
</evidence>
<evidence type="ECO:0000256" key="1">
    <source>
        <dbReference type="ARBA" id="ARBA00022598"/>
    </source>
</evidence>
<evidence type="ECO:0000313" key="9">
    <source>
        <dbReference type="EMBL" id="MDK4289814.1"/>
    </source>
</evidence>
<feature type="compositionally biased region" description="Polar residues" evidence="7">
    <location>
        <begin position="481"/>
        <end position="495"/>
    </location>
</feature>
<feature type="domain" description="ATP-grasp" evidence="8">
    <location>
        <begin position="133"/>
        <end position="327"/>
    </location>
</feature>
<keyword evidence="12" id="KW-1185">Reference proteome</keyword>
<dbReference type="EMBL" id="JASNUQ010000004">
    <property type="protein sequence ID" value="MDK4289814.1"/>
    <property type="molecule type" value="Genomic_DNA"/>
</dbReference>
<dbReference type="EC" id="2.1.2.-" evidence="10"/>